<dbReference type="SUPFAM" id="SSF69118">
    <property type="entry name" value="AhpD-like"/>
    <property type="match status" value="1"/>
</dbReference>
<keyword evidence="2" id="KW-0575">Peroxidase</keyword>
<keyword evidence="2" id="KW-0560">Oxidoreductase</keyword>
<dbReference type="PANTHER" id="PTHR34846:SF11">
    <property type="entry name" value="4-CARBOXYMUCONOLACTONE DECARBOXYLASE FAMILY PROTEIN (AFU_ORTHOLOGUE AFUA_6G11590)"/>
    <property type="match status" value="1"/>
</dbReference>
<dbReference type="Gene3D" id="1.20.1290.10">
    <property type="entry name" value="AhpD-like"/>
    <property type="match status" value="1"/>
</dbReference>
<gene>
    <name evidence="2" type="ORF">DFR41_11631</name>
</gene>
<dbReference type="GO" id="GO:0051920">
    <property type="term" value="F:peroxiredoxin activity"/>
    <property type="evidence" value="ECO:0007669"/>
    <property type="project" value="InterPro"/>
</dbReference>
<comment type="caution">
    <text evidence="2">The sequence shown here is derived from an EMBL/GenBank/DDBJ whole genome shotgun (WGS) entry which is preliminary data.</text>
</comment>
<reference evidence="2 3" key="1">
    <citation type="submission" date="2018-07" db="EMBL/GenBank/DDBJ databases">
        <title>Genomic Encyclopedia of Type Strains, Phase IV (KMG-IV): sequencing the most valuable type-strain genomes for metagenomic binning, comparative biology and taxonomic classification.</title>
        <authorList>
            <person name="Goeker M."/>
        </authorList>
    </citation>
    <scope>NUCLEOTIDE SEQUENCE [LARGE SCALE GENOMIC DNA]</scope>
    <source>
        <strain evidence="2 3">DSM 21352</strain>
    </source>
</reference>
<evidence type="ECO:0000259" key="1">
    <source>
        <dbReference type="Pfam" id="PF02627"/>
    </source>
</evidence>
<dbReference type="PANTHER" id="PTHR34846">
    <property type="entry name" value="4-CARBOXYMUCONOLACTONE DECARBOXYLASE FAMILY PROTEIN (AFU_ORTHOLOGUE AFUA_6G11590)"/>
    <property type="match status" value="1"/>
</dbReference>
<protein>
    <submittedName>
        <fullName evidence="2">Alkylhydroperoxidase family enzyme</fullName>
    </submittedName>
</protein>
<proteinExistence type="predicted"/>
<sequence length="177" mass="19474">MARVPYFDLDQASDNYRQLIGSRPPLNLYRMLPHAGKVAEGFLALGGAILRENRLDSRLREIAILRVGLLCGSSYEVHQHRRVARSVGLADDKVAALEIGADTGALDDTERMVLDYVDQVVTHVKAPDAMFDALCQQLSPALVAELTLVIGFYMMVSRFLENFEVDIEAPAATQNAG</sequence>
<name>A0A370F3P8_9BURK</name>
<evidence type="ECO:0000313" key="3">
    <source>
        <dbReference type="Proteomes" id="UP000255265"/>
    </source>
</evidence>
<dbReference type="Proteomes" id="UP000255265">
    <property type="component" value="Unassembled WGS sequence"/>
</dbReference>
<accession>A0A370F3P8</accession>
<organism evidence="2 3">
    <name type="scientific">Pseudacidovorax intermedius</name>
    <dbReference type="NCBI Taxonomy" id="433924"/>
    <lineage>
        <taxon>Bacteria</taxon>
        <taxon>Pseudomonadati</taxon>
        <taxon>Pseudomonadota</taxon>
        <taxon>Betaproteobacteria</taxon>
        <taxon>Burkholderiales</taxon>
        <taxon>Comamonadaceae</taxon>
        <taxon>Pseudacidovorax</taxon>
    </lineage>
</organism>
<dbReference type="InterPro" id="IPR003779">
    <property type="entry name" value="CMD-like"/>
</dbReference>
<dbReference type="AlphaFoldDB" id="A0A370F3P8"/>
<dbReference type="EMBL" id="QQAV01000016">
    <property type="protein sequence ID" value="RDI17704.1"/>
    <property type="molecule type" value="Genomic_DNA"/>
</dbReference>
<evidence type="ECO:0000313" key="2">
    <source>
        <dbReference type="EMBL" id="RDI17704.1"/>
    </source>
</evidence>
<dbReference type="InterPro" id="IPR029032">
    <property type="entry name" value="AhpD-like"/>
</dbReference>
<dbReference type="RefSeq" id="WP_114804805.1">
    <property type="nucleotide sequence ID" value="NZ_QQAV01000016.1"/>
</dbReference>
<dbReference type="OrthoDB" id="4704294at2"/>
<dbReference type="Pfam" id="PF02627">
    <property type="entry name" value="CMD"/>
    <property type="match status" value="1"/>
</dbReference>
<keyword evidence="3" id="KW-1185">Reference proteome</keyword>
<feature type="domain" description="Carboxymuconolactone decarboxylase-like" evidence="1">
    <location>
        <begin position="38"/>
        <end position="107"/>
    </location>
</feature>